<protein>
    <submittedName>
        <fullName evidence="1">Uncharacterized protein</fullName>
    </submittedName>
</protein>
<reference evidence="1 2" key="1">
    <citation type="journal article" date="2011" name="Proc. Natl. Acad. Sci. U.S.A.">
        <title>Evolutionary erosion of yeast sex chromosomes by mating-type switching accidents.</title>
        <authorList>
            <person name="Gordon J.L."/>
            <person name="Armisen D."/>
            <person name="Proux-Wera E."/>
            <person name="Oheigeartaigh S.S."/>
            <person name="Byrne K.P."/>
            <person name="Wolfe K.H."/>
        </authorList>
    </citation>
    <scope>NUCLEOTIDE SEQUENCE [LARGE SCALE GENOMIC DNA]</scope>
    <source>
        <strain evidence="2">ATCC 34711 / CBS 6284 / DSM 70876 / NBRC 10599 / NRRL Y-10934 / UCD 77-7</strain>
    </source>
</reference>
<gene>
    <name evidence="1" type="primary">TBLA0B03560</name>
    <name evidence="1" type="ORF">TBLA_0B03560</name>
</gene>
<dbReference type="InParanoid" id="I2GYJ4"/>
<dbReference type="RefSeq" id="XP_004178715.1">
    <property type="nucleotide sequence ID" value="XM_004178667.1"/>
</dbReference>
<name>I2GYJ4_HENB6</name>
<proteinExistence type="predicted"/>
<dbReference type="Proteomes" id="UP000002866">
    <property type="component" value="Chromosome 2"/>
</dbReference>
<sequence>MIDILVILTCLFIVMSVLRRYSPFQKWMAQRIDNALHKSQLTTILYSPSLRLIPKNANPNDMNNIENFFISNNTSNLKSISESLRQLKEYSIKAHNANGTIFKRTRELSNDMINQLRELQYFSKITKINESIQSNGQMIDLLIESFLNDLVNVNLNSLNNDNKKFLYEQLNDICKNVGYAITPEYQLTKILNFEPDSLYINSDQYRVVEAVSHICRDWSQPFQNERTPIEEFVLNQLETLNFNNQVERNLVVMPGAGLGRLSHNIATKFPSVKVQSIEWSTLMYICNMAIYSTSHDLEIRPFAMHYSGQLSTSDQIRPYEIQTSSITKPNNLDVLLGDFRTYVPSTGVQNGKYETITVVTPFFIDTAENLFEYIETIESLRYHCKTVQWINVGPLKYGTRPLVQLNVEELEKLRKIRGWVDISQLVSTDYEELNGYLTDTKSLYQGYYGLLKFHSKLTNPGM</sequence>
<dbReference type="KEGG" id="tbl:TBLA_0B03560"/>
<dbReference type="GO" id="GO:0008757">
    <property type="term" value="F:S-adenosylmethionine-dependent methyltransferase activity"/>
    <property type="evidence" value="ECO:0007669"/>
    <property type="project" value="InterPro"/>
</dbReference>
<dbReference type="HOGENOM" id="CLU_030612_3_0_1"/>
<keyword evidence="2" id="KW-1185">Reference proteome</keyword>
<dbReference type="Pfam" id="PF07942">
    <property type="entry name" value="CARME"/>
    <property type="match status" value="1"/>
</dbReference>
<evidence type="ECO:0000313" key="1">
    <source>
        <dbReference type="EMBL" id="CCH59196.1"/>
    </source>
</evidence>
<dbReference type="STRING" id="1071380.I2GYJ4"/>
<dbReference type="PANTHER" id="PTHR12303:SF11">
    <property type="entry name" value="AER338CP"/>
    <property type="match status" value="1"/>
</dbReference>
<dbReference type="GeneID" id="14494679"/>
<dbReference type="AlphaFoldDB" id="I2GYJ4"/>
<accession>I2GYJ4</accession>
<organism evidence="1 2">
    <name type="scientific">Henningerozyma blattae (strain ATCC 34711 / CBS 6284 / DSM 70876 / NBRC 10599 / NRRL Y-10934 / UCD 77-7)</name>
    <name type="common">Yeast</name>
    <name type="synonym">Tetrapisispora blattae</name>
    <dbReference type="NCBI Taxonomy" id="1071380"/>
    <lineage>
        <taxon>Eukaryota</taxon>
        <taxon>Fungi</taxon>
        <taxon>Dikarya</taxon>
        <taxon>Ascomycota</taxon>
        <taxon>Saccharomycotina</taxon>
        <taxon>Saccharomycetes</taxon>
        <taxon>Saccharomycetales</taxon>
        <taxon>Saccharomycetaceae</taxon>
        <taxon>Henningerozyma</taxon>
    </lineage>
</organism>
<dbReference type="SMART" id="SM01296">
    <property type="entry name" value="N2227"/>
    <property type="match status" value="1"/>
</dbReference>
<dbReference type="eggNOG" id="KOG2798">
    <property type="taxonomic scope" value="Eukaryota"/>
</dbReference>
<dbReference type="OrthoDB" id="978at2759"/>
<evidence type="ECO:0000313" key="2">
    <source>
        <dbReference type="Proteomes" id="UP000002866"/>
    </source>
</evidence>
<dbReference type="EMBL" id="HE806317">
    <property type="protein sequence ID" value="CCH59196.1"/>
    <property type="molecule type" value="Genomic_DNA"/>
</dbReference>
<dbReference type="FunCoup" id="I2GYJ4">
    <property type="interactions" value="68"/>
</dbReference>
<dbReference type="OMA" id="SMWQGYY"/>
<dbReference type="InterPro" id="IPR012901">
    <property type="entry name" value="CARME"/>
</dbReference>
<dbReference type="PANTHER" id="PTHR12303">
    <property type="entry name" value="CARNOSINE N-METHYLTRANSFERASE"/>
    <property type="match status" value="1"/>
</dbReference>